<keyword evidence="2" id="KW-0012">Acyltransferase</keyword>
<dbReference type="InterPro" id="IPR023213">
    <property type="entry name" value="CAT-like_dom_sf"/>
</dbReference>
<name>A0A6J1FFV7_CUCMO</name>
<evidence type="ECO:0000256" key="1">
    <source>
        <dbReference type="ARBA" id="ARBA00022679"/>
    </source>
</evidence>
<dbReference type="PANTHER" id="PTHR31625">
    <property type="match status" value="1"/>
</dbReference>
<keyword evidence="3" id="KW-1185">Reference proteome</keyword>
<dbReference type="KEGG" id="cmos:111445055"/>
<reference evidence="4" key="1">
    <citation type="submission" date="2025-08" db="UniProtKB">
        <authorList>
            <consortium name="RefSeq"/>
        </authorList>
    </citation>
    <scope>IDENTIFICATION</scope>
    <source>
        <tissue evidence="4">Young leaves</tissue>
    </source>
</reference>
<dbReference type="Gene3D" id="3.30.559.10">
    <property type="entry name" value="Chloramphenicol acetyltransferase-like domain"/>
    <property type="match status" value="2"/>
</dbReference>
<dbReference type="GeneID" id="111445055"/>
<dbReference type="InterPro" id="IPR051504">
    <property type="entry name" value="Plant_metabolite_acyltrans"/>
</dbReference>
<proteinExistence type="predicted"/>
<sequence>MENLKANLVRVLEVTKVSPLPASPSSAADFSLPFTYLDALFLKIPPTERLFFYSLPDPPLLDSNSIVTHLKHSLSLTLQHFLPLAGNLVWLPESPKPTVLYSPGDAVSLTVAETDADFTHFSCTGIRRVEECRPFVPELPAVDDSVPVMALQITLFQNRGLSIGISNHHAFVDGKSSIMFLKSWAHIFKHTQNNPESPITLPPELTPFFDRSIIKDPKGIDLLYINYWLKKTNPTDPSIKSLKYFPNLGVSPEMVRGTFELTRTDIENLRKSATKEDESPTRFSSFVLAFAYISICAVKSARIEQKNKRVYLGFYADWRARLDPVVPTNYFGNCGGSHGVFAEAGALEDDEKGLGVASKRIHETIQRLDENVTKGAEETLSKWEKVEEEIKFVGVVGSPRLGVYGLDFGWGKPENVKMVSIERTGSISLADRRTGDGIEFSLVLSQPEMLRFASIFSDGLRTL</sequence>
<keyword evidence="1" id="KW-0808">Transferase</keyword>
<protein>
    <submittedName>
        <fullName evidence="4">Malonyl-CoA:anthocyanidin 5-O-glucoside-6''-O-malonyltransferase-like</fullName>
    </submittedName>
</protein>
<dbReference type="Proteomes" id="UP000504609">
    <property type="component" value="Unplaced"/>
</dbReference>
<dbReference type="GO" id="GO:0016747">
    <property type="term" value="F:acyltransferase activity, transferring groups other than amino-acyl groups"/>
    <property type="evidence" value="ECO:0007669"/>
    <property type="project" value="UniProtKB-ARBA"/>
</dbReference>
<dbReference type="AlphaFoldDB" id="A0A6J1FFV7"/>
<accession>A0A6J1FFV7</accession>
<organism evidence="3 4">
    <name type="scientific">Cucurbita moschata</name>
    <name type="common">Winter crookneck squash</name>
    <name type="synonym">Cucurbita pepo var. moschata</name>
    <dbReference type="NCBI Taxonomy" id="3662"/>
    <lineage>
        <taxon>Eukaryota</taxon>
        <taxon>Viridiplantae</taxon>
        <taxon>Streptophyta</taxon>
        <taxon>Embryophyta</taxon>
        <taxon>Tracheophyta</taxon>
        <taxon>Spermatophyta</taxon>
        <taxon>Magnoliopsida</taxon>
        <taxon>eudicotyledons</taxon>
        <taxon>Gunneridae</taxon>
        <taxon>Pentapetalae</taxon>
        <taxon>rosids</taxon>
        <taxon>fabids</taxon>
        <taxon>Cucurbitales</taxon>
        <taxon>Cucurbitaceae</taxon>
        <taxon>Cucurbiteae</taxon>
        <taxon>Cucurbita</taxon>
    </lineage>
</organism>
<gene>
    <name evidence="4" type="primary">LOC111445055</name>
</gene>
<evidence type="ECO:0000313" key="3">
    <source>
        <dbReference type="Proteomes" id="UP000504609"/>
    </source>
</evidence>
<evidence type="ECO:0000256" key="2">
    <source>
        <dbReference type="ARBA" id="ARBA00023315"/>
    </source>
</evidence>
<dbReference type="RefSeq" id="XP_022939029.1">
    <property type="nucleotide sequence ID" value="XM_023083261.1"/>
</dbReference>
<evidence type="ECO:0000313" key="4">
    <source>
        <dbReference type="RefSeq" id="XP_022939029.1"/>
    </source>
</evidence>
<dbReference type="Pfam" id="PF02458">
    <property type="entry name" value="Transferase"/>
    <property type="match status" value="1"/>
</dbReference>